<gene>
    <name evidence="5 6" type="primary">tatC</name>
    <name evidence="6" type="ORF">ACFO4O_02175</name>
</gene>
<comment type="subunit">
    <text evidence="5">The Tat system comprises two distinct complexes: a TatABC complex, containing multiple copies of TatA, TatB and TatC subunits, and a separate TatA complex, containing only TatA subunits. Substrates initially bind to the TatABC complex, which probably triggers association of the separate TatA complex to form the active translocon.</text>
</comment>
<dbReference type="EMBL" id="JBHSGU010000002">
    <property type="protein sequence ID" value="MFC4698967.1"/>
    <property type="molecule type" value="Genomic_DNA"/>
</dbReference>
<dbReference type="PRINTS" id="PR01840">
    <property type="entry name" value="TATCFAMILY"/>
</dbReference>
<dbReference type="NCBIfam" id="TIGR00945">
    <property type="entry name" value="tatC"/>
    <property type="match status" value="1"/>
</dbReference>
<evidence type="ECO:0000313" key="7">
    <source>
        <dbReference type="Proteomes" id="UP001595897"/>
    </source>
</evidence>
<dbReference type="PANTHER" id="PTHR30371:SF0">
    <property type="entry name" value="SEC-INDEPENDENT PROTEIN TRANSLOCASE PROTEIN TATC, CHLOROPLASTIC-RELATED"/>
    <property type="match status" value="1"/>
</dbReference>
<feature type="transmembrane region" description="Helical" evidence="5">
    <location>
        <begin position="164"/>
        <end position="187"/>
    </location>
</feature>
<comment type="function">
    <text evidence="5">Part of the twin-arginine translocation (Tat) system that transports large folded proteins containing a characteristic twin-arginine motif in their signal peptide across membranes. Together with TatB, TatC is part of a receptor directly interacting with Tat signal peptides.</text>
</comment>
<reference evidence="7" key="1">
    <citation type="journal article" date="2019" name="Int. J. Syst. Evol. Microbiol.">
        <title>The Global Catalogue of Microorganisms (GCM) 10K type strain sequencing project: providing services to taxonomists for standard genome sequencing and annotation.</title>
        <authorList>
            <consortium name="The Broad Institute Genomics Platform"/>
            <consortium name="The Broad Institute Genome Sequencing Center for Infectious Disease"/>
            <person name="Wu L."/>
            <person name="Ma J."/>
        </authorList>
    </citation>
    <scope>NUCLEOTIDE SEQUENCE [LARGE SCALE GENOMIC DNA]</scope>
    <source>
        <strain evidence="7">KACC 12507</strain>
    </source>
</reference>
<evidence type="ECO:0000256" key="5">
    <source>
        <dbReference type="HAMAP-Rule" id="MF_00902"/>
    </source>
</evidence>
<feature type="transmembrane region" description="Helical" evidence="5">
    <location>
        <begin position="123"/>
        <end position="144"/>
    </location>
</feature>
<sequence length="263" mass="29560">MATNTSKAYSKNEMPLLAHLIELRTRMIKAVLAVLLLFAALIAFANDIYLILVKPLMEQLPENSEMVATGLIDPFFTPFKLVLILSFFLAIPVILHQLWAFIAPGLYKREQKTGRAILLSSILLFYSGMVFCYYVVFPLMFQFFPSVVPEGIRYIPDMTNSLNIMIKLFFAFGLAFEVPIFTVVAVLSGATTIEKLQQSRAYIIVAAFAIGMLLTPPDMISQTLLAVPMWLLFEIGLIFARWFKIEQQATKASHKAPSSTMAE</sequence>
<name>A0ABV9LR69_9ALTE</name>
<dbReference type="RefSeq" id="WP_382405661.1">
    <property type="nucleotide sequence ID" value="NZ_JBHSGU010000002.1"/>
</dbReference>
<keyword evidence="7" id="KW-1185">Reference proteome</keyword>
<keyword evidence="4 5" id="KW-0472">Membrane</keyword>
<dbReference type="Pfam" id="PF00902">
    <property type="entry name" value="TatC"/>
    <property type="match status" value="1"/>
</dbReference>
<comment type="caution">
    <text evidence="5">Lacks conserved residue(s) required for the propagation of feature annotation.</text>
</comment>
<proteinExistence type="inferred from homology"/>
<evidence type="ECO:0000256" key="1">
    <source>
        <dbReference type="ARBA" id="ARBA00004141"/>
    </source>
</evidence>
<keyword evidence="5" id="KW-1003">Cell membrane</keyword>
<evidence type="ECO:0000313" key="6">
    <source>
        <dbReference type="EMBL" id="MFC4698967.1"/>
    </source>
</evidence>
<feature type="transmembrane region" description="Helical" evidence="5">
    <location>
        <begin position="199"/>
        <end position="217"/>
    </location>
</feature>
<keyword evidence="2 5" id="KW-0812">Transmembrane</keyword>
<organism evidence="6 7">
    <name type="scientific">Glaciecola siphonariae</name>
    <dbReference type="NCBI Taxonomy" id="521012"/>
    <lineage>
        <taxon>Bacteria</taxon>
        <taxon>Pseudomonadati</taxon>
        <taxon>Pseudomonadota</taxon>
        <taxon>Gammaproteobacteria</taxon>
        <taxon>Alteromonadales</taxon>
        <taxon>Alteromonadaceae</taxon>
        <taxon>Glaciecola</taxon>
    </lineage>
</organism>
<accession>A0ABV9LR69</accession>
<feature type="transmembrane region" description="Helical" evidence="5">
    <location>
        <begin position="223"/>
        <end position="243"/>
    </location>
</feature>
<dbReference type="HAMAP" id="MF_00902">
    <property type="entry name" value="TatC"/>
    <property type="match status" value="1"/>
</dbReference>
<keyword evidence="5" id="KW-0653">Protein transport</keyword>
<keyword evidence="5" id="KW-0811">Translocation</keyword>
<comment type="subcellular location">
    <subcellularLocation>
        <location evidence="5">Cell membrane</location>
        <topology evidence="5">Multi-pass membrane protein</topology>
    </subcellularLocation>
    <subcellularLocation>
        <location evidence="1">Membrane</location>
        <topology evidence="1">Multi-pass membrane protein</topology>
    </subcellularLocation>
</comment>
<comment type="caution">
    <text evidence="6">The sequence shown here is derived from an EMBL/GenBank/DDBJ whole genome shotgun (WGS) entry which is preliminary data.</text>
</comment>
<dbReference type="PANTHER" id="PTHR30371">
    <property type="entry name" value="SEC-INDEPENDENT PROTEIN TRANSLOCASE PROTEIN TATC"/>
    <property type="match status" value="1"/>
</dbReference>
<feature type="transmembrane region" description="Helical" evidence="5">
    <location>
        <begin position="81"/>
        <end position="102"/>
    </location>
</feature>
<dbReference type="InterPro" id="IPR002033">
    <property type="entry name" value="TatC"/>
</dbReference>
<evidence type="ECO:0000256" key="2">
    <source>
        <dbReference type="ARBA" id="ARBA00022692"/>
    </source>
</evidence>
<comment type="similarity">
    <text evidence="5">Belongs to the TatC family.</text>
</comment>
<keyword evidence="5" id="KW-0813">Transport</keyword>
<evidence type="ECO:0000256" key="4">
    <source>
        <dbReference type="ARBA" id="ARBA00023136"/>
    </source>
</evidence>
<evidence type="ECO:0000256" key="3">
    <source>
        <dbReference type="ARBA" id="ARBA00022989"/>
    </source>
</evidence>
<dbReference type="Proteomes" id="UP001595897">
    <property type="component" value="Unassembled WGS sequence"/>
</dbReference>
<keyword evidence="3 5" id="KW-1133">Transmembrane helix</keyword>
<protein>
    <recommendedName>
        <fullName evidence="5">Sec-independent protein translocase protein TatC</fullName>
    </recommendedName>
</protein>